<gene>
    <name evidence="1" type="ORF">HPBE_LOCUS11030</name>
</gene>
<sequence>MKSPKKKLNKNDFGDTKADGVTCVITYDVSLKGNDEAAEFCDAQHPFSPLKAEKRGEQTICTIRECWMDALLALLQAVQKQLDLQARRMDEQRAAIVKLMEKLSALPAANTPLDLHDGHPGMSTMKMLARYYCYWPNIDKISKTK</sequence>
<accession>A0A3P8CSE9</accession>
<keyword evidence="2" id="KW-1185">Reference proteome</keyword>
<evidence type="ECO:0000313" key="2">
    <source>
        <dbReference type="Proteomes" id="UP000050761"/>
    </source>
</evidence>
<accession>A0A183FSS1</accession>
<dbReference type="AlphaFoldDB" id="A0A183FSS1"/>
<name>A0A183FSS1_HELPZ</name>
<reference evidence="1 2" key="1">
    <citation type="submission" date="2018-11" db="EMBL/GenBank/DDBJ databases">
        <authorList>
            <consortium name="Pathogen Informatics"/>
        </authorList>
    </citation>
    <scope>NUCLEOTIDE SEQUENCE [LARGE SCALE GENOMIC DNA]</scope>
</reference>
<dbReference type="WBParaSite" id="HPBE_0001102901-mRNA-1">
    <property type="protein sequence ID" value="HPBE_0001102901-mRNA-1"/>
    <property type="gene ID" value="HPBE_0001102901"/>
</dbReference>
<reference evidence="3" key="2">
    <citation type="submission" date="2019-09" db="UniProtKB">
        <authorList>
            <consortium name="WormBaseParasite"/>
        </authorList>
    </citation>
    <scope>IDENTIFICATION</scope>
</reference>
<dbReference type="EMBL" id="UZAH01026960">
    <property type="protein sequence ID" value="VDO87192.1"/>
    <property type="molecule type" value="Genomic_DNA"/>
</dbReference>
<evidence type="ECO:0000313" key="1">
    <source>
        <dbReference type="EMBL" id="VDO87192.1"/>
    </source>
</evidence>
<organism evidence="2 3">
    <name type="scientific">Heligmosomoides polygyrus</name>
    <name type="common">Parasitic roundworm</name>
    <dbReference type="NCBI Taxonomy" id="6339"/>
    <lineage>
        <taxon>Eukaryota</taxon>
        <taxon>Metazoa</taxon>
        <taxon>Ecdysozoa</taxon>
        <taxon>Nematoda</taxon>
        <taxon>Chromadorea</taxon>
        <taxon>Rhabditida</taxon>
        <taxon>Rhabditina</taxon>
        <taxon>Rhabditomorpha</taxon>
        <taxon>Strongyloidea</taxon>
        <taxon>Heligmosomidae</taxon>
        <taxon>Heligmosomoides</taxon>
    </lineage>
</organism>
<proteinExistence type="predicted"/>
<evidence type="ECO:0000313" key="3">
    <source>
        <dbReference type="WBParaSite" id="HPBE_0001102901-mRNA-1"/>
    </source>
</evidence>
<protein>
    <submittedName>
        <fullName evidence="3">Integrase_H2C2 domain-containing protein</fullName>
    </submittedName>
</protein>
<dbReference type="Proteomes" id="UP000050761">
    <property type="component" value="Unassembled WGS sequence"/>
</dbReference>